<protein>
    <submittedName>
        <fullName evidence="1">Uncharacterized protein</fullName>
    </submittedName>
</protein>
<dbReference type="EMBL" id="WIXE01004041">
    <property type="protein sequence ID" value="KAK5983392.1"/>
    <property type="molecule type" value="Genomic_DNA"/>
</dbReference>
<dbReference type="Proteomes" id="UP001331761">
    <property type="component" value="Unassembled WGS sequence"/>
</dbReference>
<evidence type="ECO:0000313" key="1">
    <source>
        <dbReference type="EMBL" id="KAK5983392.1"/>
    </source>
</evidence>
<dbReference type="AlphaFoldDB" id="A0AAN8FR15"/>
<comment type="caution">
    <text evidence="1">The sequence shown here is derived from an EMBL/GenBank/DDBJ whole genome shotgun (WGS) entry which is preliminary data.</text>
</comment>
<gene>
    <name evidence="1" type="ORF">GCK32_009129</name>
</gene>
<sequence>MECLPSHLGLAAFEGVAISLQVKSQVSLLWREALCKCEVGITSGNSVLPTRIPVSTGRAGSSIATTDKAILVGIPFRVCRRVVLLRLLLHPSVDG</sequence>
<evidence type="ECO:0000313" key="2">
    <source>
        <dbReference type="Proteomes" id="UP001331761"/>
    </source>
</evidence>
<organism evidence="1 2">
    <name type="scientific">Trichostrongylus colubriformis</name>
    <name type="common">Black scour worm</name>
    <dbReference type="NCBI Taxonomy" id="6319"/>
    <lineage>
        <taxon>Eukaryota</taxon>
        <taxon>Metazoa</taxon>
        <taxon>Ecdysozoa</taxon>
        <taxon>Nematoda</taxon>
        <taxon>Chromadorea</taxon>
        <taxon>Rhabditida</taxon>
        <taxon>Rhabditina</taxon>
        <taxon>Rhabditomorpha</taxon>
        <taxon>Strongyloidea</taxon>
        <taxon>Trichostrongylidae</taxon>
        <taxon>Trichostrongylus</taxon>
    </lineage>
</organism>
<accession>A0AAN8FR15</accession>
<proteinExistence type="predicted"/>
<reference evidence="1 2" key="1">
    <citation type="submission" date="2019-10" db="EMBL/GenBank/DDBJ databases">
        <title>Assembly and Annotation for the nematode Trichostrongylus colubriformis.</title>
        <authorList>
            <person name="Martin J."/>
        </authorList>
    </citation>
    <scope>NUCLEOTIDE SEQUENCE [LARGE SCALE GENOMIC DNA]</scope>
    <source>
        <strain evidence="1">G859</strain>
        <tissue evidence="1">Whole worm</tissue>
    </source>
</reference>
<name>A0AAN8FR15_TRICO</name>
<keyword evidence="2" id="KW-1185">Reference proteome</keyword>